<comment type="similarity">
    <text evidence="2">Belongs to the oxygen-dependent FAD-linked oxidoreductase family.</text>
</comment>
<dbReference type="PROSITE" id="PS51387">
    <property type="entry name" value="FAD_PCMH"/>
    <property type="match status" value="1"/>
</dbReference>
<name>A0A8J2MV87_9PLEO</name>
<evidence type="ECO:0000256" key="6">
    <source>
        <dbReference type="SAM" id="SignalP"/>
    </source>
</evidence>
<evidence type="ECO:0000259" key="7">
    <source>
        <dbReference type="PROSITE" id="PS51387"/>
    </source>
</evidence>
<keyword evidence="9" id="KW-1185">Reference proteome</keyword>
<feature type="signal peptide" evidence="6">
    <location>
        <begin position="1"/>
        <end position="19"/>
    </location>
</feature>
<dbReference type="Proteomes" id="UP000676310">
    <property type="component" value="Unassembled WGS sequence"/>
</dbReference>
<dbReference type="PANTHER" id="PTHR42973:SF39">
    <property type="entry name" value="FAD-BINDING PCMH-TYPE DOMAIN-CONTAINING PROTEIN"/>
    <property type="match status" value="1"/>
</dbReference>
<dbReference type="Gene3D" id="3.30.465.10">
    <property type="match status" value="1"/>
</dbReference>
<evidence type="ECO:0000256" key="3">
    <source>
        <dbReference type="ARBA" id="ARBA00022630"/>
    </source>
</evidence>
<dbReference type="InterPro" id="IPR050416">
    <property type="entry name" value="FAD-linked_Oxidoreductase"/>
</dbReference>
<dbReference type="InterPro" id="IPR006094">
    <property type="entry name" value="Oxid_FAD_bind_N"/>
</dbReference>
<keyword evidence="6" id="KW-0732">Signal</keyword>
<evidence type="ECO:0000313" key="8">
    <source>
        <dbReference type="EMBL" id="CAG5141655.1"/>
    </source>
</evidence>
<comment type="caution">
    <text evidence="8">The sequence shown here is derived from an EMBL/GenBank/DDBJ whole genome shotgun (WGS) entry which is preliminary data.</text>
</comment>
<dbReference type="RefSeq" id="XP_043164516.1">
    <property type="nucleotide sequence ID" value="XM_043308581.1"/>
</dbReference>
<feature type="domain" description="FAD-binding PCMH-type" evidence="7">
    <location>
        <begin position="125"/>
        <end position="307"/>
    </location>
</feature>
<dbReference type="GO" id="GO:0016491">
    <property type="term" value="F:oxidoreductase activity"/>
    <property type="evidence" value="ECO:0007669"/>
    <property type="project" value="UniProtKB-KW"/>
</dbReference>
<proteinExistence type="inferred from homology"/>
<keyword evidence="3" id="KW-0285">Flavoprotein</keyword>
<comment type="cofactor">
    <cofactor evidence="1">
        <name>FAD</name>
        <dbReference type="ChEBI" id="CHEBI:57692"/>
    </cofactor>
</comment>
<sequence length="531" mass="57611">MRSYTFLAYLLSIVVHVDAAEEKCKCTPGDICWPSTNEWNNLNETLHGTLIRSIPPGAVCYPSQPEYDQEACALVLSQWYNSSYHAEHPVSIDYPIWANNSCNPIFPDGTSITGDPYAGTNGCHIGNYPVYVVNATSTYQVSKALIWASARDIRVVVKATGHSYQGRSTGYGSLSIWTHHMRGIDHIPSFEPASCSHTKCLNAVRVAAGHTNIEAQEAVAKHGMAIVTGANPSVGLIGWLTGGGHGPLSTRYGMGADNLLEAMVVTPDGKVVLANPCQNEDLFFAVRGGGGSTFGVVTEVIIRTFPTPRSTAHTFQVRSISPSTRTEFYECLAFLHSEMQRLKEGGMQGYYLVVGPPTVPTLSFSWTFLLYDTPGGTVGRLMEPIEAYLYEKNDVLEWKSVITHKNTYLEMHKANFTDEEVANGGSAYGSRLLSAESLANLNVTARVFSEIGPSNDASKPNGPVADSLLIGHMIAAPNAPSYYPTHSSLNPAWRNALTHLIVISPFGDTTSQGLVDAVYADITHNKTEALR</sequence>
<dbReference type="GO" id="GO:0071949">
    <property type="term" value="F:FAD binding"/>
    <property type="evidence" value="ECO:0007669"/>
    <property type="project" value="InterPro"/>
</dbReference>
<evidence type="ECO:0000313" key="9">
    <source>
        <dbReference type="Proteomes" id="UP000676310"/>
    </source>
</evidence>
<reference evidence="8" key="1">
    <citation type="submission" date="2021-05" db="EMBL/GenBank/DDBJ databases">
        <authorList>
            <person name="Stam R."/>
        </authorList>
    </citation>
    <scope>NUCLEOTIDE SEQUENCE</scope>
    <source>
        <strain evidence="8">CS162</strain>
    </source>
</reference>
<dbReference type="Pfam" id="PF01565">
    <property type="entry name" value="FAD_binding_4"/>
    <property type="match status" value="1"/>
</dbReference>
<organism evidence="8 9">
    <name type="scientific">Alternaria atra</name>
    <dbReference type="NCBI Taxonomy" id="119953"/>
    <lineage>
        <taxon>Eukaryota</taxon>
        <taxon>Fungi</taxon>
        <taxon>Dikarya</taxon>
        <taxon>Ascomycota</taxon>
        <taxon>Pezizomycotina</taxon>
        <taxon>Dothideomycetes</taxon>
        <taxon>Pleosporomycetidae</taxon>
        <taxon>Pleosporales</taxon>
        <taxon>Pleosporineae</taxon>
        <taxon>Pleosporaceae</taxon>
        <taxon>Alternaria</taxon>
        <taxon>Alternaria sect. Ulocladioides</taxon>
    </lineage>
</organism>
<evidence type="ECO:0000256" key="2">
    <source>
        <dbReference type="ARBA" id="ARBA00005466"/>
    </source>
</evidence>
<dbReference type="GeneID" id="67022127"/>
<dbReference type="InterPro" id="IPR016169">
    <property type="entry name" value="FAD-bd_PCMH_sub2"/>
</dbReference>
<evidence type="ECO:0000256" key="1">
    <source>
        <dbReference type="ARBA" id="ARBA00001974"/>
    </source>
</evidence>
<dbReference type="PANTHER" id="PTHR42973">
    <property type="entry name" value="BINDING OXIDOREDUCTASE, PUTATIVE (AFU_ORTHOLOGUE AFUA_1G17690)-RELATED"/>
    <property type="match status" value="1"/>
</dbReference>
<dbReference type="SUPFAM" id="SSF56176">
    <property type="entry name" value="FAD-binding/transporter-associated domain-like"/>
    <property type="match status" value="1"/>
</dbReference>
<keyword evidence="4" id="KW-0274">FAD</keyword>
<keyword evidence="5" id="KW-0560">Oxidoreductase</keyword>
<dbReference type="AlphaFoldDB" id="A0A8J2MV87"/>
<protein>
    <recommendedName>
        <fullName evidence="7">FAD-binding PCMH-type domain-containing protein</fullName>
    </recommendedName>
</protein>
<accession>A0A8J2MV87</accession>
<gene>
    <name evidence="8" type="ORF">ALTATR162_LOCUS986</name>
</gene>
<feature type="chain" id="PRO_5035156059" description="FAD-binding PCMH-type domain-containing protein" evidence="6">
    <location>
        <begin position="20"/>
        <end position="531"/>
    </location>
</feature>
<dbReference type="InterPro" id="IPR016166">
    <property type="entry name" value="FAD-bd_PCMH"/>
</dbReference>
<dbReference type="OrthoDB" id="9983560at2759"/>
<dbReference type="EMBL" id="CAJRGZ010000015">
    <property type="protein sequence ID" value="CAG5141655.1"/>
    <property type="molecule type" value="Genomic_DNA"/>
</dbReference>
<evidence type="ECO:0000256" key="4">
    <source>
        <dbReference type="ARBA" id="ARBA00022827"/>
    </source>
</evidence>
<evidence type="ECO:0000256" key="5">
    <source>
        <dbReference type="ARBA" id="ARBA00023002"/>
    </source>
</evidence>
<dbReference type="InterPro" id="IPR036318">
    <property type="entry name" value="FAD-bd_PCMH-like_sf"/>
</dbReference>